<sequence>MVISAKNLVAKARNKDKMIERLTLKLRASEEMRLQLKLEKSDLRKELLELQTHLQKQATANAEQDGTTMDNPHSPSEVGELTDSINNANNAEINNTISFCANCKLSLDIPDEANQVVATTELKYRDVLDENDTLRAGMMEILEKLREYDAASDHITIDTEMLYRLLEALRTSSVPGTPKRLENELKGLKAREEALQALIREQTQSHDQRAIDTDELCSVESIREGGEHNGFDDLSIHLPKPLDSSTRPTTPNKVLKQNELVMETNDQLILEIGSNNLKQTLEELEIYRKGFEDLQAQLKASETELAKQCATLSAQLITTQLALKKESNSYAFMREEYDNTLSRCKENELRHINEVSSLQNAWTKQSIG</sequence>
<organism evidence="3 4">
    <name type="scientific">Ceratitis capitata</name>
    <name type="common">Mediterranean fruit fly</name>
    <name type="synonym">Tephritis capitata</name>
    <dbReference type="NCBI Taxonomy" id="7213"/>
    <lineage>
        <taxon>Eukaryota</taxon>
        <taxon>Metazoa</taxon>
        <taxon>Ecdysozoa</taxon>
        <taxon>Arthropoda</taxon>
        <taxon>Hexapoda</taxon>
        <taxon>Insecta</taxon>
        <taxon>Pterygota</taxon>
        <taxon>Neoptera</taxon>
        <taxon>Endopterygota</taxon>
        <taxon>Diptera</taxon>
        <taxon>Brachycera</taxon>
        <taxon>Muscomorpha</taxon>
        <taxon>Tephritoidea</taxon>
        <taxon>Tephritidae</taxon>
        <taxon>Ceratitis</taxon>
        <taxon>Ceratitis</taxon>
    </lineage>
</organism>
<feature type="coiled-coil region" evidence="1">
    <location>
        <begin position="19"/>
        <end position="53"/>
    </location>
</feature>
<name>A0A811UY52_CERCA</name>
<feature type="region of interest" description="Disordered" evidence="2">
    <location>
        <begin position="57"/>
        <end position="82"/>
    </location>
</feature>
<evidence type="ECO:0000313" key="4">
    <source>
        <dbReference type="Proteomes" id="UP000606786"/>
    </source>
</evidence>
<evidence type="ECO:0000313" key="3">
    <source>
        <dbReference type="EMBL" id="CAD7003820.1"/>
    </source>
</evidence>
<comment type="caution">
    <text evidence="3">The sequence shown here is derived from an EMBL/GenBank/DDBJ whole genome shotgun (WGS) entry which is preliminary data.</text>
</comment>
<gene>
    <name evidence="3" type="ORF">CCAP1982_LOCUS12253</name>
</gene>
<dbReference type="Proteomes" id="UP000606786">
    <property type="component" value="Unassembled WGS sequence"/>
</dbReference>
<feature type="region of interest" description="Disordered" evidence="2">
    <location>
        <begin position="228"/>
        <end position="251"/>
    </location>
</feature>
<evidence type="ECO:0000256" key="2">
    <source>
        <dbReference type="SAM" id="MobiDB-lite"/>
    </source>
</evidence>
<dbReference type="OrthoDB" id="5919042at2759"/>
<dbReference type="EMBL" id="CAJHJT010000034">
    <property type="protein sequence ID" value="CAD7003820.1"/>
    <property type="molecule type" value="Genomic_DNA"/>
</dbReference>
<reference evidence="3" key="1">
    <citation type="submission" date="2020-11" db="EMBL/GenBank/DDBJ databases">
        <authorList>
            <person name="Whitehead M."/>
        </authorList>
    </citation>
    <scope>NUCLEOTIDE SEQUENCE</scope>
    <source>
        <strain evidence="3">EGII</strain>
    </source>
</reference>
<protein>
    <submittedName>
        <fullName evidence="3">(Mediterranean fruit fly) hypothetical protein</fullName>
    </submittedName>
</protein>
<dbReference type="AlphaFoldDB" id="A0A811UY52"/>
<keyword evidence="1" id="KW-0175">Coiled coil</keyword>
<accession>A0A811UY52</accession>
<keyword evidence="4" id="KW-1185">Reference proteome</keyword>
<evidence type="ECO:0000256" key="1">
    <source>
        <dbReference type="SAM" id="Coils"/>
    </source>
</evidence>
<feature type="compositionally biased region" description="Polar residues" evidence="2">
    <location>
        <begin position="57"/>
        <end position="74"/>
    </location>
</feature>
<feature type="coiled-coil region" evidence="1">
    <location>
        <begin position="277"/>
        <end position="304"/>
    </location>
</feature>
<proteinExistence type="predicted"/>